<gene>
    <name evidence="4" type="ORF">EC973_003692</name>
</gene>
<feature type="compositionally biased region" description="Basic and acidic residues" evidence="1">
    <location>
        <begin position="194"/>
        <end position="207"/>
    </location>
</feature>
<keyword evidence="2" id="KW-1133">Transmembrane helix</keyword>
<dbReference type="Gene3D" id="2.60.40.3960">
    <property type="entry name" value="Velvet domain"/>
    <property type="match status" value="1"/>
</dbReference>
<comment type="caution">
    <text evidence="4">The sequence shown here is derived from an EMBL/GenBank/DDBJ whole genome shotgun (WGS) entry which is preliminary data.</text>
</comment>
<name>A0A8H7EM75_9FUNG</name>
<evidence type="ECO:0000259" key="3">
    <source>
        <dbReference type="Pfam" id="PF11754"/>
    </source>
</evidence>
<organism evidence="4 5">
    <name type="scientific">Apophysomyces ossiformis</name>
    <dbReference type="NCBI Taxonomy" id="679940"/>
    <lineage>
        <taxon>Eukaryota</taxon>
        <taxon>Fungi</taxon>
        <taxon>Fungi incertae sedis</taxon>
        <taxon>Mucoromycota</taxon>
        <taxon>Mucoromycotina</taxon>
        <taxon>Mucoromycetes</taxon>
        <taxon>Mucorales</taxon>
        <taxon>Mucorineae</taxon>
        <taxon>Mucoraceae</taxon>
        <taxon>Apophysomyces</taxon>
    </lineage>
</organism>
<dbReference type="Proteomes" id="UP000605846">
    <property type="component" value="Unassembled WGS sequence"/>
</dbReference>
<dbReference type="AlphaFoldDB" id="A0A8H7EM75"/>
<dbReference type="InterPro" id="IPR038491">
    <property type="entry name" value="Velvet_dom_sf"/>
</dbReference>
<feature type="domain" description="Velvet" evidence="3">
    <location>
        <begin position="24"/>
        <end position="50"/>
    </location>
</feature>
<dbReference type="Pfam" id="PF11754">
    <property type="entry name" value="Velvet"/>
    <property type="match status" value="1"/>
</dbReference>
<evidence type="ECO:0000256" key="2">
    <source>
        <dbReference type="SAM" id="Phobius"/>
    </source>
</evidence>
<dbReference type="EMBL" id="JABAYA010000213">
    <property type="protein sequence ID" value="KAF7722112.1"/>
    <property type="molecule type" value="Genomic_DNA"/>
</dbReference>
<evidence type="ECO:0000256" key="1">
    <source>
        <dbReference type="SAM" id="MobiDB-lite"/>
    </source>
</evidence>
<keyword evidence="2" id="KW-0472">Membrane</keyword>
<proteinExistence type="predicted"/>
<accession>A0A8H7EM75</accession>
<feature type="region of interest" description="Disordered" evidence="1">
    <location>
        <begin position="53"/>
        <end position="91"/>
    </location>
</feature>
<feature type="region of interest" description="Disordered" evidence="1">
    <location>
        <begin position="176"/>
        <end position="207"/>
    </location>
</feature>
<evidence type="ECO:0000313" key="5">
    <source>
        <dbReference type="Proteomes" id="UP000605846"/>
    </source>
</evidence>
<dbReference type="InterPro" id="IPR037525">
    <property type="entry name" value="Velvet_dom"/>
</dbReference>
<reference evidence="4" key="1">
    <citation type="submission" date="2020-01" db="EMBL/GenBank/DDBJ databases">
        <title>Genome Sequencing of Three Apophysomyces-Like Fungal Strains Confirms a Novel Fungal Genus in the Mucoromycota with divergent Burkholderia-like Endosymbiotic Bacteria.</title>
        <authorList>
            <person name="Stajich J.E."/>
            <person name="Macias A.M."/>
            <person name="Carter-House D."/>
            <person name="Lovett B."/>
            <person name="Kasson L.R."/>
            <person name="Berry K."/>
            <person name="Grigoriev I."/>
            <person name="Chang Y."/>
            <person name="Spatafora J."/>
            <person name="Kasson M.T."/>
        </authorList>
    </citation>
    <scope>NUCLEOTIDE SEQUENCE</scope>
    <source>
        <strain evidence="4">NRRL A-21654</strain>
    </source>
</reference>
<feature type="compositionally biased region" description="Polar residues" evidence="1">
    <location>
        <begin position="176"/>
        <end position="190"/>
    </location>
</feature>
<feature type="region of interest" description="Disordered" evidence="1">
    <location>
        <begin position="124"/>
        <end position="162"/>
    </location>
</feature>
<protein>
    <recommendedName>
        <fullName evidence="3">Velvet domain-containing protein</fullName>
    </recommendedName>
</protein>
<keyword evidence="2" id="KW-0812">Transmembrane</keyword>
<sequence>MRVTLTCVRGFVMYAIANFVVYVGFPGMSESTFLTRSFSDQGVRIRIRKETRVKTTTKRRRGMDERRDSEETSSTTFSGSPRYRPTLPSPTEILTTMNTNHVMSMDNLLLSDVSQSSSAYYPHYHAPSESSRSSAGVYARKLPPPLPRGPGTPPSQPTVATTSSPVSMDYFYYCSSSPEPTPASSYSLPYTRTRYGDPRPPLFDHHE</sequence>
<feature type="transmembrane region" description="Helical" evidence="2">
    <location>
        <begin position="7"/>
        <end position="25"/>
    </location>
</feature>
<evidence type="ECO:0000313" key="4">
    <source>
        <dbReference type="EMBL" id="KAF7722112.1"/>
    </source>
</evidence>
<feature type="compositionally biased region" description="Pro residues" evidence="1">
    <location>
        <begin position="142"/>
        <end position="156"/>
    </location>
</feature>
<keyword evidence="5" id="KW-1185">Reference proteome</keyword>